<feature type="chain" id="PRO_5042005459" evidence="2">
    <location>
        <begin position="20"/>
        <end position="152"/>
    </location>
</feature>
<sequence length="152" mass="15191">MKTVLILIAFAYLVNSTETTPCADLCNTQCNLQEQTCGFSQLYGNLCGTVSGLCRTACTAACSCVDGCATKCGDGYSGCKGDSSGVAGIFNVFQCGLDLSVCSTTCLPQCNFNLLAGIVQSLGGSSSGGDSSSSSSSSDSTASASSGPTKSK</sequence>
<evidence type="ECO:0000256" key="2">
    <source>
        <dbReference type="SAM" id="SignalP"/>
    </source>
</evidence>
<accession>A0AAE1ABN9</accession>
<evidence type="ECO:0000256" key="1">
    <source>
        <dbReference type="SAM" id="MobiDB-lite"/>
    </source>
</evidence>
<proteinExistence type="predicted"/>
<gene>
    <name evidence="3" type="ORF">RRG08_025240</name>
</gene>
<keyword evidence="4" id="KW-1185">Reference proteome</keyword>
<reference evidence="3" key="1">
    <citation type="journal article" date="2023" name="G3 (Bethesda)">
        <title>A reference genome for the long-term kleptoplast-retaining sea slug Elysia crispata morphotype clarki.</title>
        <authorList>
            <person name="Eastman K.E."/>
            <person name="Pendleton A.L."/>
            <person name="Shaikh M.A."/>
            <person name="Suttiyut T."/>
            <person name="Ogas R."/>
            <person name="Tomko P."/>
            <person name="Gavelis G."/>
            <person name="Widhalm J.R."/>
            <person name="Wisecaver J.H."/>
        </authorList>
    </citation>
    <scope>NUCLEOTIDE SEQUENCE</scope>
    <source>
        <strain evidence="3">ECLA1</strain>
    </source>
</reference>
<feature type="signal peptide" evidence="2">
    <location>
        <begin position="1"/>
        <end position="19"/>
    </location>
</feature>
<comment type="caution">
    <text evidence="3">The sequence shown here is derived from an EMBL/GenBank/DDBJ whole genome shotgun (WGS) entry which is preliminary data.</text>
</comment>
<evidence type="ECO:0000313" key="4">
    <source>
        <dbReference type="Proteomes" id="UP001283361"/>
    </source>
</evidence>
<feature type="region of interest" description="Disordered" evidence="1">
    <location>
        <begin position="123"/>
        <end position="152"/>
    </location>
</feature>
<name>A0AAE1ABN9_9GAST</name>
<organism evidence="3 4">
    <name type="scientific">Elysia crispata</name>
    <name type="common">lettuce slug</name>
    <dbReference type="NCBI Taxonomy" id="231223"/>
    <lineage>
        <taxon>Eukaryota</taxon>
        <taxon>Metazoa</taxon>
        <taxon>Spiralia</taxon>
        <taxon>Lophotrochozoa</taxon>
        <taxon>Mollusca</taxon>
        <taxon>Gastropoda</taxon>
        <taxon>Heterobranchia</taxon>
        <taxon>Euthyneura</taxon>
        <taxon>Panpulmonata</taxon>
        <taxon>Sacoglossa</taxon>
        <taxon>Placobranchoidea</taxon>
        <taxon>Plakobranchidae</taxon>
        <taxon>Elysia</taxon>
    </lineage>
</organism>
<keyword evidence="2" id="KW-0732">Signal</keyword>
<protein>
    <submittedName>
        <fullName evidence="3">Uncharacterized protein</fullName>
    </submittedName>
</protein>
<evidence type="ECO:0000313" key="3">
    <source>
        <dbReference type="EMBL" id="KAK3784046.1"/>
    </source>
</evidence>
<dbReference type="EMBL" id="JAWDGP010002313">
    <property type="protein sequence ID" value="KAK3784046.1"/>
    <property type="molecule type" value="Genomic_DNA"/>
</dbReference>
<dbReference type="Proteomes" id="UP001283361">
    <property type="component" value="Unassembled WGS sequence"/>
</dbReference>
<dbReference type="AlphaFoldDB" id="A0AAE1ABN9"/>